<dbReference type="SUPFAM" id="SSF53697">
    <property type="entry name" value="SIS domain"/>
    <property type="match status" value="1"/>
</dbReference>
<keyword evidence="2" id="KW-0238">DNA-binding</keyword>
<dbReference type="CDD" id="cd05013">
    <property type="entry name" value="SIS_RpiR"/>
    <property type="match status" value="1"/>
</dbReference>
<evidence type="ECO:0000256" key="2">
    <source>
        <dbReference type="ARBA" id="ARBA00023125"/>
    </source>
</evidence>
<accession>A0A327JRU4</accession>
<dbReference type="OrthoDB" id="3574600at2"/>
<dbReference type="InterPro" id="IPR000281">
    <property type="entry name" value="HTH_RpiR"/>
</dbReference>
<dbReference type="InterPro" id="IPR046348">
    <property type="entry name" value="SIS_dom_sf"/>
</dbReference>
<protein>
    <submittedName>
        <fullName evidence="6">RpiR family transcriptional regulator</fullName>
    </submittedName>
</protein>
<evidence type="ECO:0000313" key="7">
    <source>
        <dbReference type="Proteomes" id="UP000249299"/>
    </source>
</evidence>
<feature type="domain" description="HTH rpiR-type" evidence="4">
    <location>
        <begin position="1"/>
        <end position="77"/>
    </location>
</feature>
<evidence type="ECO:0000256" key="3">
    <source>
        <dbReference type="ARBA" id="ARBA00023163"/>
    </source>
</evidence>
<dbReference type="InterPro" id="IPR001347">
    <property type="entry name" value="SIS_dom"/>
</dbReference>
<dbReference type="PANTHER" id="PTHR30514">
    <property type="entry name" value="GLUCOKINASE"/>
    <property type="match status" value="1"/>
</dbReference>
<proteinExistence type="predicted"/>
<dbReference type="InterPro" id="IPR036388">
    <property type="entry name" value="WH-like_DNA-bd_sf"/>
</dbReference>
<dbReference type="Proteomes" id="UP000249299">
    <property type="component" value="Unassembled WGS sequence"/>
</dbReference>
<evidence type="ECO:0000259" key="4">
    <source>
        <dbReference type="PROSITE" id="PS51071"/>
    </source>
</evidence>
<keyword evidence="1" id="KW-0805">Transcription regulation</keyword>
<dbReference type="Gene3D" id="3.40.50.10490">
    <property type="entry name" value="Glucose-6-phosphate isomerase like protein, domain 1"/>
    <property type="match status" value="1"/>
</dbReference>
<dbReference type="Pfam" id="PF01418">
    <property type="entry name" value="HTH_6"/>
    <property type="match status" value="1"/>
</dbReference>
<evidence type="ECO:0000259" key="5">
    <source>
        <dbReference type="PROSITE" id="PS51464"/>
    </source>
</evidence>
<dbReference type="PANTHER" id="PTHR30514:SF18">
    <property type="entry name" value="RPIR-FAMILY TRANSCRIPTIONAL REGULATOR"/>
    <property type="match status" value="1"/>
</dbReference>
<sequence length="292" mass="32993">MSVRGRIEEMVPELTSSERKVATVILADYPFAGLQTIQELADRAKVSAPSITRFVAKLGYHGYQAFQRGLIAELKESHRSPVDLKPEENPATPDRFLADYADRLATLIKDMAAAIPQQQFDAVCDLIADPSRNIFLIGGRISDTIARMLSMHLRQIRGRIHHLPLDPEIWPDYVLRIRRQDVFILFDFRRYQPSLTELARLVSERRQAQVVVVTDKWLAPASRHAGHVLVVPTETGTAWDGQAAAVTLIEAMIVAISERDWEATRKRIEQWDDARITLGPPGPDMDIEEIDP</sequence>
<comment type="caution">
    <text evidence="6">The sequence shown here is derived from an EMBL/GenBank/DDBJ whole genome shotgun (WGS) entry which is preliminary data.</text>
</comment>
<dbReference type="InterPro" id="IPR047640">
    <property type="entry name" value="RpiR-like"/>
</dbReference>
<dbReference type="SUPFAM" id="SSF46689">
    <property type="entry name" value="Homeodomain-like"/>
    <property type="match status" value="1"/>
</dbReference>
<dbReference type="PROSITE" id="PS51464">
    <property type="entry name" value="SIS"/>
    <property type="match status" value="1"/>
</dbReference>
<keyword evidence="3" id="KW-0804">Transcription</keyword>
<dbReference type="Pfam" id="PF01380">
    <property type="entry name" value="SIS"/>
    <property type="match status" value="1"/>
</dbReference>
<name>A0A327JRU4_9HYPH</name>
<gene>
    <name evidence="6" type="ORF">CH339_04170</name>
</gene>
<dbReference type="GO" id="GO:1901135">
    <property type="term" value="P:carbohydrate derivative metabolic process"/>
    <property type="evidence" value="ECO:0007669"/>
    <property type="project" value="InterPro"/>
</dbReference>
<dbReference type="GO" id="GO:0097367">
    <property type="term" value="F:carbohydrate derivative binding"/>
    <property type="evidence" value="ECO:0007669"/>
    <property type="project" value="InterPro"/>
</dbReference>
<reference evidence="6 7" key="1">
    <citation type="submission" date="2017-07" db="EMBL/GenBank/DDBJ databases">
        <title>Draft Genome Sequences of Select Purple Nonsulfur Bacteria.</title>
        <authorList>
            <person name="Lasarre B."/>
            <person name="Mckinlay J.B."/>
        </authorList>
    </citation>
    <scope>NUCLEOTIDE SEQUENCE [LARGE SCALE GENOMIC DNA]</scope>
    <source>
        <strain evidence="6 7">DSM 11290</strain>
    </source>
</reference>
<dbReference type="AlphaFoldDB" id="A0A327JRU4"/>
<dbReference type="GO" id="GO:0003677">
    <property type="term" value="F:DNA binding"/>
    <property type="evidence" value="ECO:0007669"/>
    <property type="project" value="UniProtKB-KW"/>
</dbReference>
<dbReference type="InterPro" id="IPR035472">
    <property type="entry name" value="RpiR-like_SIS"/>
</dbReference>
<evidence type="ECO:0000256" key="1">
    <source>
        <dbReference type="ARBA" id="ARBA00023015"/>
    </source>
</evidence>
<dbReference type="Gene3D" id="1.10.10.10">
    <property type="entry name" value="Winged helix-like DNA-binding domain superfamily/Winged helix DNA-binding domain"/>
    <property type="match status" value="1"/>
</dbReference>
<dbReference type="EMBL" id="NPEV01000005">
    <property type="protein sequence ID" value="RAI29209.1"/>
    <property type="molecule type" value="Genomic_DNA"/>
</dbReference>
<dbReference type="PROSITE" id="PS51071">
    <property type="entry name" value="HTH_RPIR"/>
    <property type="match status" value="1"/>
</dbReference>
<keyword evidence="7" id="KW-1185">Reference proteome</keyword>
<dbReference type="InterPro" id="IPR009057">
    <property type="entry name" value="Homeodomain-like_sf"/>
</dbReference>
<dbReference type="GO" id="GO:0003700">
    <property type="term" value="F:DNA-binding transcription factor activity"/>
    <property type="evidence" value="ECO:0007669"/>
    <property type="project" value="InterPro"/>
</dbReference>
<organism evidence="6 7">
    <name type="scientific">Rhodobium orientis</name>
    <dbReference type="NCBI Taxonomy" id="34017"/>
    <lineage>
        <taxon>Bacteria</taxon>
        <taxon>Pseudomonadati</taxon>
        <taxon>Pseudomonadota</taxon>
        <taxon>Alphaproteobacteria</taxon>
        <taxon>Hyphomicrobiales</taxon>
        <taxon>Rhodobiaceae</taxon>
        <taxon>Rhodobium</taxon>
    </lineage>
</organism>
<evidence type="ECO:0000313" key="6">
    <source>
        <dbReference type="EMBL" id="RAI29209.1"/>
    </source>
</evidence>
<feature type="domain" description="SIS" evidence="5">
    <location>
        <begin position="123"/>
        <end position="259"/>
    </location>
</feature>